<evidence type="ECO:0000313" key="3">
    <source>
        <dbReference type="Proteomes" id="UP000077143"/>
    </source>
</evidence>
<keyword evidence="3" id="KW-1185">Reference proteome</keyword>
<reference evidence="2 3" key="1">
    <citation type="submission" date="2016-05" db="EMBL/GenBank/DDBJ databases">
        <title>Complete genome sequence of a phthalic acid esters degrading Mycobacterium sp. YC-RL4.</title>
        <authorList>
            <person name="Ren L."/>
            <person name="Fan S."/>
            <person name="Ruth N."/>
            <person name="Jia Y."/>
            <person name="Wang J."/>
            <person name="Qiao C."/>
        </authorList>
    </citation>
    <scope>NUCLEOTIDE SEQUENCE [LARGE SCALE GENOMIC DNA]</scope>
    <source>
        <strain evidence="2 3">YC-RL4</strain>
    </source>
</reference>
<dbReference type="Proteomes" id="UP000077143">
    <property type="component" value="Chromosome"/>
</dbReference>
<evidence type="ECO:0000313" key="2">
    <source>
        <dbReference type="EMBL" id="ANE80185.1"/>
    </source>
</evidence>
<gene>
    <name evidence="2" type="ORF">A7U43_13440</name>
</gene>
<dbReference type="AlphaFoldDB" id="A0A172UM64"/>
<protein>
    <submittedName>
        <fullName evidence="2">Uncharacterized protein</fullName>
    </submittedName>
</protein>
<evidence type="ECO:0000256" key="1">
    <source>
        <dbReference type="SAM" id="MobiDB-lite"/>
    </source>
</evidence>
<sequence>MAAAIIGVVTGAGSAARSTVGATGSADTSGTGAVAIRAVRRGPATVRGFFFGVADRSAGRSDVGADAAVGGSGSAGVGSAAGVAPEVGS</sequence>
<feature type="compositionally biased region" description="Low complexity" evidence="1">
    <location>
        <begin position="77"/>
        <end position="89"/>
    </location>
</feature>
<dbReference type="KEGG" id="madi:A7U43_13440"/>
<name>A0A172UM64_9MYCO</name>
<proteinExistence type="predicted"/>
<dbReference type="EMBL" id="CP015596">
    <property type="protein sequence ID" value="ANE80185.1"/>
    <property type="molecule type" value="Genomic_DNA"/>
</dbReference>
<organism evidence="2 3">
    <name type="scientific">Mycobacterium adipatum</name>
    <dbReference type="NCBI Taxonomy" id="1682113"/>
    <lineage>
        <taxon>Bacteria</taxon>
        <taxon>Bacillati</taxon>
        <taxon>Actinomycetota</taxon>
        <taxon>Actinomycetes</taxon>
        <taxon>Mycobacteriales</taxon>
        <taxon>Mycobacteriaceae</taxon>
        <taxon>Mycobacterium</taxon>
    </lineage>
</organism>
<accession>A0A172UM64</accession>
<dbReference type="STRING" id="1682113.A7U43_13440"/>
<feature type="region of interest" description="Disordered" evidence="1">
    <location>
        <begin position="64"/>
        <end position="89"/>
    </location>
</feature>